<organism evidence="2 3">
    <name type="scientific">Caerostris darwini</name>
    <dbReference type="NCBI Taxonomy" id="1538125"/>
    <lineage>
        <taxon>Eukaryota</taxon>
        <taxon>Metazoa</taxon>
        <taxon>Ecdysozoa</taxon>
        <taxon>Arthropoda</taxon>
        <taxon>Chelicerata</taxon>
        <taxon>Arachnida</taxon>
        <taxon>Araneae</taxon>
        <taxon>Araneomorphae</taxon>
        <taxon>Entelegynae</taxon>
        <taxon>Araneoidea</taxon>
        <taxon>Araneidae</taxon>
        <taxon>Caerostris</taxon>
    </lineage>
</organism>
<keyword evidence="3" id="KW-1185">Reference proteome</keyword>
<dbReference type="AlphaFoldDB" id="A0AAV4MA70"/>
<comment type="caution">
    <text evidence="2">The sequence shown here is derived from an EMBL/GenBank/DDBJ whole genome shotgun (WGS) entry which is preliminary data.</text>
</comment>
<protein>
    <submittedName>
        <fullName evidence="2">Uncharacterized protein</fullName>
    </submittedName>
</protein>
<accession>A0AAV4MA70</accession>
<proteinExistence type="predicted"/>
<dbReference type="EMBL" id="BPLQ01000264">
    <property type="protein sequence ID" value="GIX69352.1"/>
    <property type="molecule type" value="Genomic_DNA"/>
</dbReference>
<gene>
    <name evidence="2" type="ORF">CDAR_259191</name>
</gene>
<evidence type="ECO:0000313" key="2">
    <source>
        <dbReference type="EMBL" id="GIX69352.1"/>
    </source>
</evidence>
<feature type="region of interest" description="Disordered" evidence="1">
    <location>
        <begin position="47"/>
        <end position="68"/>
    </location>
</feature>
<evidence type="ECO:0000256" key="1">
    <source>
        <dbReference type="SAM" id="MobiDB-lite"/>
    </source>
</evidence>
<name>A0AAV4MA70_9ARAC</name>
<sequence>MIYTSDINNLKISNSSALFLCGFSFVRSLISPSLQFVHPSEGGKHFLNKQRNPFHPLPKKNPSSNRPLFRSDSSHSDLLLLLHFSSCIVQKVKKRHFPLHPRGHADEPSTHQKISRGKAPLPKETLLRITPLSARGQPFR</sequence>
<dbReference type="Proteomes" id="UP001054837">
    <property type="component" value="Unassembled WGS sequence"/>
</dbReference>
<feature type="region of interest" description="Disordered" evidence="1">
    <location>
        <begin position="99"/>
        <end position="122"/>
    </location>
</feature>
<reference evidence="2 3" key="1">
    <citation type="submission" date="2021-06" db="EMBL/GenBank/DDBJ databases">
        <title>Caerostris darwini draft genome.</title>
        <authorList>
            <person name="Kono N."/>
            <person name="Arakawa K."/>
        </authorList>
    </citation>
    <scope>NUCLEOTIDE SEQUENCE [LARGE SCALE GENOMIC DNA]</scope>
</reference>
<evidence type="ECO:0000313" key="3">
    <source>
        <dbReference type="Proteomes" id="UP001054837"/>
    </source>
</evidence>